<dbReference type="AlphaFoldDB" id="A0A9D3Z2Q4"/>
<protein>
    <recommendedName>
        <fullName evidence="1">Copper type II ascorbate-dependent monooxygenase C-terminal domain-containing protein</fullName>
    </recommendedName>
</protein>
<gene>
    <name evidence="2" type="ORF">DPMN_070307</name>
</gene>
<feature type="domain" description="Copper type II ascorbate-dependent monooxygenase C-terminal" evidence="1">
    <location>
        <begin position="9"/>
        <end position="61"/>
    </location>
</feature>
<dbReference type="GO" id="GO:0005507">
    <property type="term" value="F:copper ion binding"/>
    <property type="evidence" value="ECO:0007669"/>
    <property type="project" value="TreeGrafter"/>
</dbReference>
<accession>A0A9D3Z2Q4</accession>
<dbReference type="InterPro" id="IPR000945">
    <property type="entry name" value="DBH-like"/>
</dbReference>
<dbReference type="PANTHER" id="PTHR10157">
    <property type="entry name" value="DOPAMINE BETA HYDROXYLASE RELATED"/>
    <property type="match status" value="1"/>
</dbReference>
<evidence type="ECO:0000313" key="2">
    <source>
        <dbReference type="EMBL" id="KAH3710812.1"/>
    </source>
</evidence>
<dbReference type="Proteomes" id="UP000828390">
    <property type="component" value="Unassembled WGS sequence"/>
</dbReference>
<organism evidence="2 3">
    <name type="scientific">Dreissena polymorpha</name>
    <name type="common">Zebra mussel</name>
    <name type="synonym">Mytilus polymorpha</name>
    <dbReference type="NCBI Taxonomy" id="45954"/>
    <lineage>
        <taxon>Eukaryota</taxon>
        <taxon>Metazoa</taxon>
        <taxon>Spiralia</taxon>
        <taxon>Lophotrochozoa</taxon>
        <taxon>Mollusca</taxon>
        <taxon>Bivalvia</taxon>
        <taxon>Autobranchia</taxon>
        <taxon>Heteroconchia</taxon>
        <taxon>Euheterodonta</taxon>
        <taxon>Imparidentia</taxon>
        <taxon>Neoheterodontei</taxon>
        <taxon>Myida</taxon>
        <taxon>Dreissenoidea</taxon>
        <taxon>Dreissenidae</taxon>
        <taxon>Dreissena</taxon>
    </lineage>
</organism>
<evidence type="ECO:0000259" key="1">
    <source>
        <dbReference type="Pfam" id="PF03712"/>
    </source>
</evidence>
<dbReference type="GO" id="GO:0042420">
    <property type="term" value="P:dopamine catabolic process"/>
    <property type="evidence" value="ECO:0007669"/>
    <property type="project" value="TreeGrafter"/>
</dbReference>
<dbReference type="GO" id="GO:0005615">
    <property type="term" value="C:extracellular space"/>
    <property type="evidence" value="ECO:0007669"/>
    <property type="project" value="TreeGrafter"/>
</dbReference>
<reference evidence="2" key="1">
    <citation type="journal article" date="2019" name="bioRxiv">
        <title>The Genome of the Zebra Mussel, Dreissena polymorpha: A Resource for Invasive Species Research.</title>
        <authorList>
            <person name="McCartney M.A."/>
            <person name="Auch B."/>
            <person name="Kono T."/>
            <person name="Mallez S."/>
            <person name="Zhang Y."/>
            <person name="Obille A."/>
            <person name="Becker A."/>
            <person name="Abrahante J.E."/>
            <person name="Garbe J."/>
            <person name="Badalamenti J.P."/>
            <person name="Herman A."/>
            <person name="Mangelson H."/>
            <person name="Liachko I."/>
            <person name="Sullivan S."/>
            <person name="Sone E.D."/>
            <person name="Koren S."/>
            <person name="Silverstein K.A.T."/>
            <person name="Beckman K.B."/>
            <person name="Gohl D.M."/>
        </authorList>
    </citation>
    <scope>NUCLEOTIDE SEQUENCE</scope>
    <source>
        <strain evidence="2">Duluth1</strain>
        <tissue evidence="2">Whole animal</tissue>
    </source>
</reference>
<reference evidence="2" key="2">
    <citation type="submission" date="2020-11" db="EMBL/GenBank/DDBJ databases">
        <authorList>
            <person name="McCartney M.A."/>
            <person name="Auch B."/>
            <person name="Kono T."/>
            <person name="Mallez S."/>
            <person name="Becker A."/>
            <person name="Gohl D.M."/>
            <person name="Silverstein K.A.T."/>
            <person name="Koren S."/>
            <person name="Bechman K.B."/>
            <person name="Herman A."/>
            <person name="Abrahante J.E."/>
            <person name="Garbe J."/>
        </authorList>
    </citation>
    <scope>NUCLEOTIDE SEQUENCE</scope>
    <source>
        <strain evidence="2">Duluth1</strain>
        <tissue evidence="2">Whole animal</tissue>
    </source>
</reference>
<dbReference type="PANTHER" id="PTHR10157:SF23">
    <property type="entry name" value="MOXD1 HOMOLOG 1"/>
    <property type="match status" value="1"/>
</dbReference>
<sequence>MAQANITEFKMLGVLQHSHVASVRITTRHFRDGGELPLLITDTNYDFNFQDLRKLPERSPFTQYLHKSC</sequence>
<evidence type="ECO:0000313" key="3">
    <source>
        <dbReference type="Proteomes" id="UP000828390"/>
    </source>
</evidence>
<dbReference type="InterPro" id="IPR024548">
    <property type="entry name" value="Cu2_monoox_C"/>
</dbReference>
<dbReference type="GO" id="GO:0042421">
    <property type="term" value="P:norepinephrine biosynthetic process"/>
    <property type="evidence" value="ECO:0007669"/>
    <property type="project" value="TreeGrafter"/>
</dbReference>
<dbReference type="InterPro" id="IPR014784">
    <property type="entry name" value="Cu2_ascorb_mOase-like_C"/>
</dbReference>
<comment type="caution">
    <text evidence="2">The sequence shown here is derived from an EMBL/GenBank/DDBJ whole genome shotgun (WGS) entry which is preliminary data.</text>
</comment>
<dbReference type="GO" id="GO:0004500">
    <property type="term" value="F:dopamine beta-monooxygenase activity"/>
    <property type="evidence" value="ECO:0007669"/>
    <property type="project" value="InterPro"/>
</dbReference>
<dbReference type="Pfam" id="PF03712">
    <property type="entry name" value="Cu2_monoox_C"/>
    <property type="match status" value="1"/>
</dbReference>
<dbReference type="GO" id="GO:0030667">
    <property type="term" value="C:secretory granule membrane"/>
    <property type="evidence" value="ECO:0007669"/>
    <property type="project" value="TreeGrafter"/>
</dbReference>
<dbReference type="GO" id="GO:0006589">
    <property type="term" value="P:octopamine biosynthetic process"/>
    <property type="evidence" value="ECO:0007669"/>
    <property type="project" value="TreeGrafter"/>
</dbReference>
<dbReference type="EMBL" id="JAIWYP010000014">
    <property type="protein sequence ID" value="KAH3710812.1"/>
    <property type="molecule type" value="Genomic_DNA"/>
</dbReference>
<proteinExistence type="predicted"/>
<keyword evidence="3" id="KW-1185">Reference proteome</keyword>
<name>A0A9D3Z2Q4_DREPO</name>
<dbReference type="Gene3D" id="2.60.120.230">
    <property type="match status" value="1"/>
</dbReference>